<comment type="caution">
    <text evidence="1">The sequence shown here is derived from an EMBL/GenBank/DDBJ whole genome shotgun (WGS) entry which is preliminary data.</text>
</comment>
<dbReference type="AlphaFoldDB" id="A0AAE0YGT2"/>
<proteinExistence type="predicted"/>
<accession>A0AAE0YGT2</accession>
<dbReference type="EMBL" id="JAWDGP010006236">
    <property type="protein sequence ID" value="KAK3745195.1"/>
    <property type="molecule type" value="Genomic_DNA"/>
</dbReference>
<dbReference type="Proteomes" id="UP001283361">
    <property type="component" value="Unassembled WGS sequence"/>
</dbReference>
<organism evidence="1 2">
    <name type="scientific">Elysia crispata</name>
    <name type="common">lettuce slug</name>
    <dbReference type="NCBI Taxonomy" id="231223"/>
    <lineage>
        <taxon>Eukaryota</taxon>
        <taxon>Metazoa</taxon>
        <taxon>Spiralia</taxon>
        <taxon>Lophotrochozoa</taxon>
        <taxon>Mollusca</taxon>
        <taxon>Gastropoda</taxon>
        <taxon>Heterobranchia</taxon>
        <taxon>Euthyneura</taxon>
        <taxon>Panpulmonata</taxon>
        <taxon>Sacoglossa</taxon>
        <taxon>Placobranchoidea</taxon>
        <taxon>Plakobranchidae</taxon>
        <taxon>Elysia</taxon>
    </lineage>
</organism>
<reference evidence="1" key="1">
    <citation type="journal article" date="2023" name="G3 (Bethesda)">
        <title>A reference genome for the long-term kleptoplast-retaining sea slug Elysia crispata morphotype clarki.</title>
        <authorList>
            <person name="Eastman K.E."/>
            <person name="Pendleton A.L."/>
            <person name="Shaikh M.A."/>
            <person name="Suttiyut T."/>
            <person name="Ogas R."/>
            <person name="Tomko P."/>
            <person name="Gavelis G."/>
            <person name="Widhalm J.R."/>
            <person name="Wisecaver J.H."/>
        </authorList>
    </citation>
    <scope>NUCLEOTIDE SEQUENCE</scope>
    <source>
        <strain evidence="1">ECLA1</strain>
    </source>
</reference>
<keyword evidence="2" id="KW-1185">Reference proteome</keyword>
<sequence length="151" mass="17210">MYFRPHSSDLFTWSATGPTILTAAQQESVVKRVTDIARLAVARQLPPSAGRPGAHTPEGHKWLSVSSPASCRHDIHILHYLFKDLDIPYRTNWPCHTPGERKRKEQKFCLRPEVIAFEVSLIPWRRLILCLRARLRVVTLSGGQTIETMTD</sequence>
<name>A0AAE0YGT2_9GAST</name>
<protein>
    <submittedName>
        <fullName evidence="1">Uncharacterized protein</fullName>
    </submittedName>
</protein>
<evidence type="ECO:0000313" key="2">
    <source>
        <dbReference type="Proteomes" id="UP001283361"/>
    </source>
</evidence>
<gene>
    <name evidence="1" type="ORF">RRG08_012380</name>
</gene>
<evidence type="ECO:0000313" key="1">
    <source>
        <dbReference type="EMBL" id="KAK3745195.1"/>
    </source>
</evidence>